<keyword evidence="6 9" id="KW-1133">Transmembrane helix</keyword>
<evidence type="ECO:0000313" key="10">
    <source>
        <dbReference type="EMBL" id="SHH03545.1"/>
    </source>
</evidence>
<evidence type="ECO:0000256" key="8">
    <source>
        <dbReference type="PIRNR" id="PIRNR037778"/>
    </source>
</evidence>
<evidence type="ECO:0000256" key="1">
    <source>
        <dbReference type="ARBA" id="ARBA00004651"/>
    </source>
</evidence>
<keyword evidence="11" id="KW-1185">Reference proteome</keyword>
<dbReference type="STRING" id="1121321.SAMN04488530_11536"/>
<dbReference type="OrthoDB" id="9809216at2"/>
<feature type="transmembrane region" description="Helical" evidence="9">
    <location>
        <begin position="78"/>
        <end position="104"/>
    </location>
</feature>
<evidence type="ECO:0000256" key="3">
    <source>
        <dbReference type="ARBA" id="ARBA00022448"/>
    </source>
</evidence>
<dbReference type="AlphaFoldDB" id="A0A1M5PP00"/>
<dbReference type="EMBL" id="FQWX01000015">
    <property type="protein sequence ID" value="SHH03545.1"/>
    <property type="molecule type" value="Genomic_DNA"/>
</dbReference>
<protein>
    <recommendedName>
        <fullName evidence="8">Riboflavin transporter</fullName>
    </recommendedName>
</protein>
<accession>A0A1M5PP00</accession>
<evidence type="ECO:0000256" key="4">
    <source>
        <dbReference type="ARBA" id="ARBA00022475"/>
    </source>
</evidence>
<evidence type="ECO:0000313" key="11">
    <source>
        <dbReference type="Proteomes" id="UP000243255"/>
    </source>
</evidence>
<evidence type="ECO:0000256" key="6">
    <source>
        <dbReference type="ARBA" id="ARBA00022989"/>
    </source>
</evidence>
<feature type="transmembrane region" description="Helical" evidence="9">
    <location>
        <begin position="116"/>
        <end position="138"/>
    </location>
</feature>
<evidence type="ECO:0000256" key="7">
    <source>
        <dbReference type="ARBA" id="ARBA00023136"/>
    </source>
</evidence>
<evidence type="ECO:0000256" key="5">
    <source>
        <dbReference type="ARBA" id="ARBA00022692"/>
    </source>
</evidence>
<evidence type="ECO:0000256" key="2">
    <source>
        <dbReference type="ARBA" id="ARBA00005540"/>
    </source>
</evidence>
<dbReference type="PIRSF" id="PIRSF037778">
    <property type="entry name" value="UCP037778_transp_RibU"/>
    <property type="match status" value="1"/>
</dbReference>
<comment type="subcellular location">
    <subcellularLocation>
        <location evidence="1">Cell membrane</location>
        <topology evidence="1">Multi-pass membrane protein</topology>
    </subcellularLocation>
</comment>
<name>A0A1M5PP00_9FIRM</name>
<dbReference type="Pfam" id="PF12822">
    <property type="entry name" value="ECF_trnsprt"/>
    <property type="match status" value="1"/>
</dbReference>
<dbReference type="PANTHER" id="PTHR38438:SF1">
    <property type="entry name" value="RIBOFLAVIN TRANSPORTER RIBU"/>
    <property type="match status" value="1"/>
</dbReference>
<reference evidence="11" key="1">
    <citation type="submission" date="2016-11" db="EMBL/GenBank/DDBJ databases">
        <authorList>
            <person name="Varghese N."/>
            <person name="Submissions S."/>
        </authorList>
    </citation>
    <scope>NUCLEOTIDE SEQUENCE [LARGE SCALE GENOMIC DNA]</scope>
    <source>
        <strain evidence="11">DSM 2635</strain>
    </source>
</reference>
<dbReference type="PANTHER" id="PTHR38438">
    <property type="entry name" value="RIBOFLAVIN TRANSPORTER RIBU"/>
    <property type="match status" value="1"/>
</dbReference>
<dbReference type="InterPro" id="IPR025720">
    <property type="entry name" value="RibU"/>
</dbReference>
<organism evidence="10 11">
    <name type="scientific">Asaccharospora irregularis DSM 2635</name>
    <dbReference type="NCBI Taxonomy" id="1121321"/>
    <lineage>
        <taxon>Bacteria</taxon>
        <taxon>Bacillati</taxon>
        <taxon>Bacillota</taxon>
        <taxon>Clostridia</taxon>
        <taxon>Peptostreptococcales</taxon>
        <taxon>Peptostreptococcaceae</taxon>
        <taxon>Asaccharospora</taxon>
    </lineage>
</organism>
<keyword evidence="5 9" id="KW-0812">Transmembrane</keyword>
<proteinExistence type="inferred from homology"/>
<feature type="transmembrane region" description="Helical" evidence="9">
    <location>
        <begin position="169"/>
        <end position="193"/>
    </location>
</feature>
<gene>
    <name evidence="10" type="ORF">SAMN04488530_11536</name>
</gene>
<feature type="transmembrane region" description="Helical" evidence="9">
    <location>
        <begin position="20"/>
        <end position="41"/>
    </location>
</feature>
<evidence type="ECO:0000256" key="9">
    <source>
        <dbReference type="SAM" id="Phobius"/>
    </source>
</evidence>
<dbReference type="InterPro" id="IPR024529">
    <property type="entry name" value="ECF_trnsprt_substrate-spec"/>
</dbReference>
<dbReference type="Gene3D" id="1.10.1760.20">
    <property type="match status" value="1"/>
</dbReference>
<dbReference type="GO" id="GO:0032217">
    <property type="term" value="F:riboflavin transmembrane transporter activity"/>
    <property type="evidence" value="ECO:0007669"/>
    <property type="project" value="UniProtKB-UniRule"/>
</dbReference>
<keyword evidence="7 8" id="KW-0472">Membrane</keyword>
<keyword evidence="4 8" id="KW-1003">Cell membrane</keyword>
<dbReference type="GO" id="GO:0005886">
    <property type="term" value="C:plasma membrane"/>
    <property type="evidence" value="ECO:0007669"/>
    <property type="project" value="UniProtKB-SubCell"/>
</dbReference>
<keyword evidence="3 8" id="KW-0813">Transport</keyword>
<comment type="function">
    <text evidence="8">Probably a riboflavin-binding protein that interacts with the energy-coupling factor (ECF) ABC-transporter complex.</text>
</comment>
<comment type="similarity">
    <text evidence="2 8">Belongs to the prokaryotic riboflavin transporter (P-RFT) (TC 2.A.87) family.</text>
</comment>
<dbReference type="Proteomes" id="UP000243255">
    <property type="component" value="Unassembled WGS sequence"/>
</dbReference>
<sequence>MNIESRKTCSRLSTKTLVKVAILSAIAYILMFISAPIPGIFPDFLKLDISDIPAIFGGMAMGPMAGFMIVVIKNLLQLITATTTGGIGEIANILIGGTYVYILCYSYKRRSDIKGVLTGFVVGTIGMAVVGGFMNYFVMLPFYGNLMGLDAIIGMGSVINPKVHDLLTFTLWMIVPFNIVKATMMSLITLPLYKKMAALLKK</sequence>
<feature type="transmembrane region" description="Helical" evidence="9">
    <location>
        <begin position="53"/>
        <end position="72"/>
    </location>
</feature>
<dbReference type="RefSeq" id="WP_073126136.1">
    <property type="nucleotide sequence ID" value="NZ_BAABCH010000017.1"/>
</dbReference>